<protein>
    <submittedName>
        <fullName evidence="2">TIGR02594 family protein</fullName>
    </submittedName>
</protein>
<dbReference type="Proteomes" id="UP000664914">
    <property type="component" value="Chromosome"/>
</dbReference>
<dbReference type="RefSeq" id="WP_208633033.1">
    <property type="nucleotide sequence ID" value="NZ_CP059319.1"/>
</dbReference>
<dbReference type="Pfam" id="PF05257">
    <property type="entry name" value="CHAP"/>
    <property type="match status" value="1"/>
</dbReference>
<accession>A0A975D375</accession>
<evidence type="ECO:0000259" key="1">
    <source>
        <dbReference type="Pfam" id="PF05257"/>
    </source>
</evidence>
<dbReference type="InterPro" id="IPR013423">
    <property type="entry name" value="CHP02594"/>
</dbReference>
<reference evidence="2" key="2">
    <citation type="submission" date="2021-04" db="EMBL/GenBank/DDBJ databases">
        <title>Isolation and genomic analysis of the ibuprofen-degrading bacterium Sphingomonas strain MPO218.</title>
        <authorList>
            <person name="Aulestia M."/>
            <person name="Flores A."/>
            <person name="Mangas E.L."/>
            <person name="Perez-Pulido A.J."/>
            <person name="Santero E."/>
            <person name="Camacho E.M."/>
        </authorList>
    </citation>
    <scope>NUCLEOTIDE SEQUENCE</scope>
    <source>
        <strain evidence="2">MPO218</strain>
    </source>
</reference>
<dbReference type="EMBL" id="CP059319">
    <property type="protein sequence ID" value="QTH22011.1"/>
    <property type="molecule type" value="Genomic_DNA"/>
</dbReference>
<gene>
    <name evidence="2" type="ORF">HRJ34_00255</name>
</gene>
<reference evidence="2" key="1">
    <citation type="submission" date="2020-07" db="EMBL/GenBank/DDBJ databases">
        <authorList>
            <person name="Camacho E."/>
        </authorList>
    </citation>
    <scope>NUCLEOTIDE SEQUENCE</scope>
    <source>
        <strain evidence="2">MPO218</strain>
    </source>
</reference>
<evidence type="ECO:0000313" key="2">
    <source>
        <dbReference type="EMBL" id="QTH22011.1"/>
    </source>
</evidence>
<dbReference type="NCBIfam" id="TIGR02594">
    <property type="entry name" value="TIGR02594 family protein"/>
    <property type="match status" value="1"/>
</dbReference>
<dbReference type="InterPro" id="IPR007921">
    <property type="entry name" value="CHAP_dom"/>
</dbReference>
<name>A0A975D375_9SPHN</name>
<sequence>MTELNHKAFFDAVRPIMGGKLTQAQVDGFNAAIAALLGTASSAYPAWSAAGMTKLGEREIKGPQHNPFITEEMWKALGAPWLTTDDNDGPWCGGFAAWCVNKAGLPYPKDFPRAAAWATWGIACKPQVGAFIVKARDGGNHVAQIIGITKDGLYYLALGGNQSDSVSIAPFPVSAAYACRWPAGVPELHIPMPIMEKKTSIGSEA</sequence>
<organism evidence="2 3">
    <name type="scientific">Rhizorhabdus wittichii</name>
    <dbReference type="NCBI Taxonomy" id="160791"/>
    <lineage>
        <taxon>Bacteria</taxon>
        <taxon>Pseudomonadati</taxon>
        <taxon>Pseudomonadota</taxon>
        <taxon>Alphaproteobacteria</taxon>
        <taxon>Sphingomonadales</taxon>
        <taxon>Sphingomonadaceae</taxon>
        <taxon>Rhizorhabdus</taxon>
    </lineage>
</organism>
<feature type="domain" description="Peptidase C51" evidence="1">
    <location>
        <begin position="85"/>
        <end position="161"/>
    </location>
</feature>
<evidence type="ECO:0000313" key="3">
    <source>
        <dbReference type="Proteomes" id="UP000664914"/>
    </source>
</evidence>
<proteinExistence type="predicted"/>
<dbReference type="AlphaFoldDB" id="A0A975D375"/>